<dbReference type="InterPro" id="IPR011041">
    <property type="entry name" value="Quinoprot_gluc/sorb_DH_b-prop"/>
</dbReference>
<dbReference type="SUPFAM" id="SSF50952">
    <property type="entry name" value="Soluble quinoprotein glucose dehydrogenase"/>
    <property type="match status" value="1"/>
</dbReference>
<comment type="caution">
    <text evidence="3">The sequence shown here is derived from an EMBL/GenBank/DDBJ whole genome shotgun (WGS) entry which is preliminary data.</text>
</comment>
<evidence type="ECO:0000313" key="2">
    <source>
        <dbReference type="EMBL" id="CAF1062613.1"/>
    </source>
</evidence>
<accession>A0A815BG07</accession>
<dbReference type="AlphaFoldDB" id="A0A815BG07"/>
<dbReference type="Proteomes" id="UP000663854">
    <property type="component" value="Unassembled WGS sequence"/>
</dbReference>
<evidence type="ECO:0000313" key="3">
    <source>
        <dbReference type="EMBL" id="CAF1270967.1"/>
    </source>
</evidence>
<dbReference type="Proteomes" id="UP000663870">
    <property type="component" value="Unassembled WGS sequence"/>
</dbReference>
<gene>
    <name evidence="3" type="ORF">JXQ802_LOCUS27984</name>
    <name evidence="2" type="ORF">PYM288_LOCUS17731</name>
</gene>
<feature type="signal peptide" evidence="1">
    <location>
        <begin position="1"/>
        <end position="19"/>
    </location>
</feature>
<feature type="chain" id="PRO_5036411328" evidence="1">
    <location>
        <begin position="20"/>
        <end position="380"/>
    </location>
</feature>
<proteinExistence type="predicted"/>
<evidence type="ECO:0000313" key="4">
    <source>
        <dbReference type="Proteomes" id="UP000663870"/>
    </source>
</evidence>
<dbReference type="EMBL" id="CAJNOL010001033">
    <property type="protein sequence ID" value="CAF1270967.1"/>
    <property type="molecule type" value="Genomic_DNA"/>
</dbReference>
<organism evidence="3 4">
    <name type="scientific">Rotaria sordida</name>
    <dbReference type="NCBI Taxonomy" id="392033"/>
    <lineage>
        <taxon>Eukaryota</taxon>
        <taxon>Metazoa</taxon>
        <taxon>Spiralia</taxon>
        <taxon>Gnathifera</taxon>
        <taxon>Rotifera</taxon>
        <taxon>Eurotatoria</taxon>
        <taxon>Bdelloidea</taxon>
        <taxon>Philodinida</taxon>
        <taxon>Philodinidae</taxon>
        <taxon>Rotaria</taxon>
    </lineage>
</organism>
<reference evidence="3" key="1">
    <citation type="submission" date="2021-02" db="EMBL/GenBank/DDBJ databases">
        <authorList>
            <person name="Nowell W R."/>
        </authorList>
    </citation>
    <scope>NUCLEOTIDE SEQUENCE</scope>
</reference>
<dbReference type="EMBL" id="CAJNOH010000509">
    <property type="protein sequence ID" value="CAF1062613.1"/>
    <property type="molecule type" value="Genomic_DNA"/>
</dbReference>
<name>A0A815BG07_9BILA</name>
<keyword evidence="1" id="KW-0732">Signal</keyword>
<protein>
    <submittedName>
        <fullName evidence="3">Uncharacterized protein</fullName>
    </submittedName>
</protein>
<keyword evidence="4" id="KW-1185">Reference proteome</keyword>
<evidence type="ECO:0000256" key="1">
    <source>
        <dbReference type="SAM" id="SignalP"/>
    </source>
</evidence>
<sequence>MTFLIYVLKFSILIHISASSYTYGIIHNASIKIPFDIPDNLGHELQVQRCDQCLCDAFSNPKVVLLTCTENESMNFTCQFYYFIPKRDEIQYPRNDTKIYLIQNITFEEKDDCCNTTYLIEKIDAALNFKKAVFNKTLRFLVRGDNNMIVSTSNDKLIKFDRSKLEIVDVSSIPDSSTVGYYDKYYYLGKDNTIRVYNEALISKITEFPVRKGLTTIRFLNDKEMLVGTASSGGFICEKQQEIFDRCISTPVVPAIGQLHAFGIVDENTFYAGWYANNENLRLYTKDQNNSWKENTSGTITQNEATSDIVIDDCKRIWAVIPEENKIFIYDQNKTHPHKITFDSKIFNLFILDNYTFVTSHETEPGLNLIQPSLNCRKPR</sequence>